<evidence type="ECO:0000256" key="1">
    <source>
        <dbReference type="SAM" id="Phobius"/>
    </source>
</evidence>
<proteinExistence type="predicted"/>
<accession>A0A7R9VFX2</accession>
<gene>
    <name evidence="2" type="ORF">TDUB1175_LOCUS1181</name>
</gene>
<keyword evidence="1" id="KW-1133">Transmembrane helix</keyword>
<reference evidence="2" key="1">
    <citation type="submission" date="2021-01" db="EMBL/GenBank/DDBJ databases">
        <authorList>
            <person name="Corre E."/>
            <person name="Pelletier E."/>
            <person name="Niang G."/>
            <person name="Scheremetjew M."/>
            <person name="Finn R."/>
            <person name="Kale V."/>
            <person name="Holt S."/>
            <person name="Cochrane G."/>
            <person name="Meng A."/>
            <person name="Brown T."/>
            <person name="Cohen L."/>
        </authorList>
    </citation>
    <scope>NUCLEOTIDE SEQUENCE</scope>
    <source>
        <strain evidence="2">CCMP147</strain>
    </source>
</reference>
<keyword evidence="1" id="KW-0472">Membrane</keyword>
<feature type="transmembrane region" description="Helical" evidence="1">
    <location>
        <begin position="41"/>
        <end position="59"/>
    </location>
</feature>
<sequence>MWHRRHPVSAAHSNEGWVRSKISHIHLIHGTNADARSARSAVRLLAVALVVAVAAMVGMRSSGALINLSSSAEVSLHATRRTSSLPLSEEVAREPSEKKWPLLLAEKNIFIPDYRVQNPSQVLLANDLFQTDEALRLNLTMGCAQNSSYGVGNAIARIYTARLLALATGSAFSFHCADLPPSNAVNDICSLPDGNPCLLSKFEIDTKEPESVDVIRPIVLPSDVRSLLIACRGRFPHMIPNCLGLISGLMVRDIRRIATDAVNDGGIRPDDVAIHFRCGDILRFDNDESGYGLVPHGYYSDIIPPNVKDISILTQPFKKEHLRPWDVSFERRCEGIVLDFQRYLQERFPGAIVHIRNDPDKGETSFTSFVRLVVARKAAFCGPSSFCTSAVLATEADKGYIYETKQATWAVSVVKNYANVEYIEGGPILPARGKTIEEIVHMLRNSTLGAKKP</sequence>
<dbReference type="EMBL" id="HBED01002387">
    <property type="protein sequence ID" value="CAD8292817.1"/>
    <property type="molecule type" value="Transcribed_RNA"/>
</dbReference>
<organism evidence="2">
    <name type="scientific">Pseudictyota dubia</name>
    <dbReference type="NCBI Taxonomy" id="2749911"/>
    <lineage>
        <taxon>Eukaryota</taxon>
        <taxon>Sar</taxon>
        <taxon>Stramenopiles</taxon>
        <taxon>Ochrophyta</taxon>
        <taxon>Bacillariophyta</taxon>
        <taxon>Mediophyceae</taxon>
        <taxon>Biddulphiophycidae</taxon>
        <taxon>Eupodiscales</taxon>
        <taxon>Odontellaceae</taxon>
        <taxon>Pseudictyota</taxon>
    </lineage>
</organism>
<dbReference type="AlphaFoldDB" id="A0A7R9VFX2"/>
<keyword evidence="1" id="KW-0812">Transmembrane</keyword>
<protein>
    <submittedName>
        <fullName evidence="2">Uncharacterized protein</fullName>
    </submittedName>
</protein>
<name>A0A7R9VFX2_9STRA</name>
<evidence type="ECO:0000313" key="2">
    <source>
        <dbReference type="EMBL" id="CAD8292817.1"/>
    </source>
</evidence>